<protein>
    <submittedName>
        <fullName evidence="1">Uncharacterized protein</fullName>
    </submittedName>
</protein>
<reference evidence="1" key="1">
    <citation type="submission" date="2025-08" db="UniProtKB">
        <authorList>
            <consortium name="Ensembl"/>
        </authorList>
    </citation>
    <scope>IDENTIFICATION</scope>
</reference>
<evidence type="ECO:0000313" key="1">
    <source>
        <dbReference type="Ensembl" id="ENSSANP00000083861.1"/>
    </source>
</evidence>
<sequence length="52" mass="6279">MCTTIMVLSTIALLLRRMFINRVKPQLKQKEHIKKNVTFILIYEYIISILIW</sequence>
<dbReference type="Proteomes" id="UP000472260">
    <property type="component" value="Unassembled WGS sequence"/>
</dbReference>
<organism evidence="1 2">
    <name type="scientific">Sinocyclocheilus anshuiensis</name>
    <dbReference type="NCBI Taxonomy" id="1608454"/>
    <lineage>
        <taxon>Eukaryota</taxon>
        <taxon>Metazoa</taxon>
        <taxon>Chordata</taxon>
        <taxon>Craniata</taxon>
        <taxon>Vertebrata</taxon>
        <taxon>Euteleostomi</taxon>
        <taxon>Actinopterygii</taxon>
        <taxon>Neopterygii</taxon>
        <taxon>Teleostei</taxon>
        <taxon>Ostariophysi</taxon>
        <taxon>Cypriniformes</taxon>
        <taxon>Cyprinidae</taxon>
        <taxon>Cyprininae</taxon>
        <taxon>Sinocyclocheilus</taxon>
    </lineage>
</organism>
<proteinExistence type="predicted"/>
<dbReference type="AlphaFoldDB" id="A0A671RJT9"/>
<accession>A0A671RJT9</accession>
<dbReference type="InterPro" id="IPR027937">
    <property type="entry name" value="PRCD"/>
</dbReference>
<name>A0A671RJT9_9TELE</name>
<dbReference type="Ensembl" id="ENSSANT00000089132.1">
    <property type="protein sequence ID" value="ENSSANP00000083861.1"/>
    <property type="gene ID" value="ENSSANG00000041629.1"/>
</dbReference>
<dbReference type="GO" id="GO:0042622">
    <property type="term" value="C:photoreceptor outer segment membrane"/>
    <property type="evidence" value="ECO:0007669"/>
    <property type="project" value="InterPro"/>
</dbReference>
<keyword evidence="2" id="KW-1185">Reference proteome</keyword>
<reference evidence="1" key="2">
    <citation type="submission" date="2025-09" db="UniProtKB">
        <authorList>
            <consortium name="Ensembl"/>
        </authorList>
    </citation>
    <scope>IDENTIFICATION</scope>
</reference>
<dbReference type="Pfam" id="PF15201">
    <property type="entry name" value="Rod_cone_degen"/>
    <property type="match status" value="1"/>
</dbReference>
<evidence type="ECO:0000313" key="2">
    <source>
        <dbReference type="Proteomes" id="UP000472260"/>
    </source>
</evidence>